<name>A0A917BQN3_9HYPH</name>
<gene>
    <name evidence="1" type="ORF">GCM10007301_11830</name>
</gene>
<organism evidence="1 2">
    <name type="scientific">Azorhizobium oxalatiphilum</name>
    <dbReference type="NCBI Taxonomy" id="980631"/>
    <lineage>
        <taxon>Bacteria</taxon>
        <taxon>Pseudomonadati</taxon>
        <taxon>Pseudomonadota</taxon>
        <taxon>Alphaproteobacteria</taxon>
        <taxon>Hyphomicrobiales</taxon>
        <taxon>Xanthobacteraceae</taxon>
        <taxon>Azorhizobium</taxon>
    </lineage>
</organism>
<protein>
    <submittedName>
        <fullName evidence="1">Uncharacterized protein</fullName>
    </submittedName>
</protein>
<evidence type="ECO:0000313" key="1">
    <source>
        <dbReference type="EMBL" id="GGF53987.1"/>
    </source>
</evidence>
<reference evidence="1" key="2">
    <citation type="submission" date="2020-09" db="EMBL/GenBank/DDBJ databases">
        <authorList>
            <person name="Sun Q."/>
            <person name="Sedlacek I."/>
        </authorList>
    </citation>
    <scope>NUCLEOTIDE SEQUENCE</scope>
    <source>
        <strain evidence="1">CCM 7897</strain>
    </source>
</reference>
<keyword evidence="2" id="KW-1185">Reference proteome</keyword>
<evidence type="ECO:0000313" key="2">
    <source>
        <dbReference type="Proteomes" id="UP000606044"/>
    </source>
</evidence>
<dbReference type="AlphaFoldDB" id="A0A917BQN3"/>
<dbReference type="EMBL" id="BMCT01000001">
    <property type="protein sequence ID" value="GGF53987.1"/>
    <property type="molecule type" value="Genomic_DNA"/>
</dbReference>
<dbReference type="RefSeq" id="WP_188576253.1">
    <property type="nucleotide sequence ID" value="NZ_BMCT01000001.1"/>
</dbReference>
<accession>A0A917BQN3</accession>
<proteinExistence type="predicted"/>
<reference evidence="1" key="1">
    <citation type="journal article" date="2014" name="Int. J. Syst. Evol. Microbiol.">
        <title>Complete genome sequence of Corynebacterium casei LMG S-19264T (=DSM 44701T), isolated from a smear-ripened cheese.</title>
        <authorList>
            <consortium name="US DOE Joint Genome Institute (JGI-PGF)"/>
            <person name="Walter F."/>
            <person name="Albersmeier A."/>
            <person name="Kalinowski J."/>
            <person name="Ruckert C."/>
        </authorList>
    </citation>
    <scope>NUCLEOTIDE SEQUENCE</scope>
    <source>
        <strain evidence="1">CCM 7897</strain>
    </source>
</reference>
<comment type="caution">
    <text evidence="1">The sequence shown here is derived from an EMBL/GenBank/DDBJ whole genome shotgun (WGS) entry which is preliminary data.</text>
</comment>
<dbReference type="Proteomes" id="UP000606044">
    <property type="component" value="Unassembled WGS sequence"/>
</dbReference>
<sequence>MIFDSPLALKALREVAAGELLVVDWTDARGVALVISITTEGVLLIPLSDPPGGTSAMEAVLHGPQAGTRCLSYGHDWVLRPMASPALIAFEPDPGPGAGVVHLTDAGPVLGFRQAPAGTTDAVPVAGYNLAGGGTVAAIAPPYASIFDWDIYPSARAAADPDARPLVSFRYKGVG</sequence>